<dbReference type="EMBL" id="JBEGDG010000024">
    <property type="protein sequence ID" value="MEQ6357311.1"/>
    <property type="molecule type" value="Genomic_DNA"/>
</dbReference>
<feature type="domain" description="Pyridoxamine kinase/Phosphomethylpyrimidine kinase" evidence="6">
    <location>
        <begin position="70"/>
        <end position="262"/>
    </location>
</feature>
<dbReference type="InterPro" id="IPR013749">
    <property type="entry name" value="PM/HMP-P_kinase-1"/>
</dbReference>
<accession>A0ABV1MXR7</accession>
<dbReference type="Proteomes" id="UP001478862">
    <property type="component" value="Unassembled WGS sequence"/>
</dbReference>
<comment type="caution">
    <text evidence="7">The sequence shown here is derived from an EMBL/GenBank/DDBJ whole genome shotgun (WGS) entry which is preliminary data.</text>
</comment>
<sequence length="283" mass="31103">MVKKVAVIQDMSSFGKCSLTAAIPVLSVMGVQAVPLPTAILTAQTGYPSFYCEDLTSKMDYFVDEWSKLGATFDGIHTGFVTGKEQIDNIFRFLNVFHSSETKLLVDPVMGDLGEVYKMYTGELLDRMKALAKCADIITPNVTECCLLTGLSYEKLQNYQADSDYLQALEEAGQQLQQTTGANVIITGLNPPPADANKRYVGNMYVDAERSFSSIREYNGESYSGTGDLFASVIMGGMMRGQDLVKSMKLAETFLAASIEATSKEQIPREAGVNFEKFLRMLL</sequence>
<dbReference type="PANTHER" id="PTHR10534:SF2">
    <property type="entry name" value="PYRIDOXAL KINASE"/>
    <property type="match status" value="1"/>
</dbReference>
<keyword evidence="4 7" id="KW-0418">Kinase</keyword>
<keyword evidence="5" id="KW-0067">ATP-binding</keyword>
<evidence type="ECO:0000256" key="3">
    <source>
        <dbReference type="ARBA" id="ARBA00022741"/>
    </source>
</evidence>
<evidence type="ECO:0000256" key="2">
    <source>
        <dbReference type="ARBA" id="ARBA00022679"/>
    </source>
</evidence>
<organism evidence="7 8">
    <name type="scientific">Lysinibacillus zambalensis</name>
    <dbReference type="NCBI Taxonomy" id="3160866"/>
    <lineage>
        <taxon>Bacteria</taxon>
        <taxon>Bacillati</taxon>
        <taxon>Bacillota</taxon>
        <taxon>Bacilli</taxon>
        <taxon>Bacillales</taxon>
        <taxon>Bacillaceae</taxon>
        <taxon>Lysinibacillus</taxon>
    </lineage>
</organism>
<evidence type="ECO:0000259" key="6">
    <source>
        <dbReference type="Pfam" id="PF08543"/>
    </source>
</evidence>
<proteinExistence type="predicted"/>
<evidence type="ECO:0000256" key="5">
    <source>
        <dbReference type="ARBA" id="ARBA00022840"/>
    </source>
</evidence>
<reference evidence="7 8" key="1">
    <citation type="submission" date="2024-06" db="EMBL/GenBank/DDBJ databases">
        <title>Lysinibacillus zambalefons sp. nov., a Novel Firmicute Isolated from the Poon Bato Zambales Hyperalkaline Spring.</title>
        <authorList>
            <person name="Aja J.A."/>
            <person name="Lazaro J.E.H."/>
            <person name="Llorin L.D."/>
            <person name="Lim K.R."/>
            <person name="Teodosio J."/>
            <person name="Dalisay D.S."/>
        </authorList>
    </citation>
    <scope>NUCLEOTIDE SEQUENCE [LARGE SCALE GENOMIC DNA]</scope>
    <source>
        <strain evidence="7 8">M3</strain>
    </source>
</reference>
<dbReference type="Pfam" id="PF08543">
    <property type="entry name" value="Phos_pyr_kin"/>
    <property type="match status" value="1"/>
</dbReference>
<keyword evidence="2 7" id="KW-0808">Transferase</keyword>
<dbReference type="EC" id="2.7.1.35" evidence="1"/>
<dbReference type="PANTHER" id="PTHR10534">
    <property type="entry name" value="PYRIDOXAL KINASE"/>
    <property type="match status" value="1"/>
</dbReference>
<dbReference type="RefSeq" id="WP_349661703.1">
    <property type="nucleotide sequence ID" value="NZ_JBEGDG010000024.1"/>
</dbReference>
<keyword evidence="8" id="KW-1185">Reference proteome</keyword>
<dbReference type="SUPFAM" id="SSF53613">
    <property type="entry name" value="Ribokinase-like"/>
    <property type="match status" value="1"/>
</dbReference>
<dbReference type="GO" id="GO:0008478">
    <property type="term" value="F:pyridoxal kinase activity"/>
    <property type="evidence" value="ECO:0007669"/>
    <property type="project" value="UniProtKB-EC"/>
</dbReference>
<dbReference type="InterPro" id="IPR029056">
    <property type="entry name" value="Ribokinase-like"/>
</dbReference>
<evidence type="ECO:0000256" key="1">
    <source>
        <dbReference type="ARBA" id="ARBA00012104"/>
    </source>
</evidence>
<dbReference type="NCBIfam" id="NF005491">
    <property type="entry name" value="PRK07105.1"/>
    <property type="match status" value="1"/>
</dbReference>
<evidence type="ECO:0000313" key="7">
    <source>
        <dbReference type="EMBL" id="MEQ6357311.1"/>
    </source>
</evidence>
<keyword evidence="3" id="KW-0547">Nucleotide-binding</keyword>
<dbReference type="Gene3D" id="3.40.1190.20">
    <property type="match status" value="1"/>
</dbReference>
<evidence type="ECO:0000313" key="8">
    <source>
        <dbReference type="Proteomes" id="UP001478862"/>
    </source>
</evidence>
<name>A0ABV1MXR7_9BACI</name>
<gene>
    <name evidence="7" type="ORF">ABNX05_22100</name>
</gene>
<protein>
    <recommendedName>
        <fullName evidence="1">pyridoxal kinase</fullName>
        <ecNumber evidence="1">2.7.1.35</ecNumber>
    </recommendedName>
</protein>
<dbReference type="InterPro" id="IPR004625">
    <property type="entry name" value="PyrdxlKinase"/>
</dbReference>
<evidence type="ECO:0000256" key="4">
    <source>
        <dbReference type="ARBA" id="ARBA00022777"/>
    </source>
</evidence>